<dbReference type="GO" id="GO:0005975">
    <property type="term" value="P:carbohydrate metabolic process"/>
    <property type="evidence" value="ECO:0007669"/>
    <property type="project" value="UniProtKB-ARBA"/>
</dbReference>
<dbReference type="Proteomes" id="UP000283329">
    <property type="component" value="Unassembled WGS sequence"/>
</dbReference>
<organism evidence="1 2">
    <name type="scientific">Bacteroides ovatus</name>
    <dbReference type="NCBI Taxonomy" id="28116"/>
    <lineage>
        <taxon>Bacteria</taxon>
        <taxon>Pseudomonadati</taxon>
        <taxon>Bacteroidota</taxon>
        <taxon>Bacteroidia</taxon>
        <taxon>Bacteroidales</taxon>
        <taxon>Bacteroidaceae</taxon>
        <taxon>Bacteroides</taxon>
    </lineage>
</organism>
<dbReference type="Gene3D" id="2.60.120.200">
    <property type="match status" value="1"/>
</dbReference>
<accession>A0A3A9GXT3</accession>
<sequence>MRIHKLYQCFAAAVLLFLPVACDNTDYSEKSPFDNSAYLNVAASKNTETFTFNRKVTSQTKTFTVKLSYPAGDDSKVSLKVDPSLVGVYNAKNDTHYEMLPAEHYQLSQESVTIPAGKTTSEDISIRFLKLDELEIDATYLCPLSIGGAEGVGVMDGSRTMYYLVRRSSAITTAMNLKNVYVTVPGFDKGSATADVVNNLSAVTMEAIIRVNTFDEGTEISSIMGIEMYLQMRLGDANFPRQQLQVQTTFGKFPEASKTKQLQAGEWYHVALTWDLATKTIAYYVNGQLQSISTNHGKSDLTSISLGDKVPDDEFGNGGDHNFYFGRSYTESHDLSRQFNGEICEARIWSIARTQEQICQNMYDIPNPTEEPTLCAYWKFDEGTGLEVEDRTGHGNNAKVVPYWKASDHVEAYSKTDAELWPSGIEVPKINNEQ</sequence>
<dbReference type="InterPro" id="IPR013320">
    <property type="entry name" value="ConA-like_dom_sf"/>
</dbReference>
<gene>
    <name evidence="1" type="ORF">DW206_17295</name>
</gene>
<comment type="caution">
    <text evidence="1">The sequence shown here is derived from an EMBL/GenBank/DDBJ whole genome shotgun (WGS) entry which is preliminary data.</text>
</comment>
<dbReference type="GO" id="GO:0004553">
    <property type="term" value="F:hydrolase activity, hydrolyzing O-glycosyl compounds"/>
    <property type="evidence" value="ECO:0007669"/>
    <property type="project" value="UniProtKB-ARBA"/>
</dbReference>
<name>A0A3A9GXT3_BACOV</name>
<evidence type="ECO:0000313" key="1">
    <source>
        <dbReference type="EMBL" id="RHH43233.1"/>
    </source>
</evidence>
<dbReference type="Gene3D" id="2.60.40.1740">
    <property type="entry name" value="hypothetical protein (bacova_03559)"/>
    <property type="match status" value="1"/>
</dbReference>
<dbReference type="InterPro" id="IPR013728">
    <property type="entry name" value="BT_3987-like_N"/>
</dbReference>
<dbReference type="AlphaFoldDB" id="A0A3A9GXT3"/>
<dbReference type="Pfam" id="PF08522">
    <property type="entry name" value="BT_3987-like_N"/>
    <property type="match status" value="1"/>
</dbReference>
<dbReference type="SUPFAM" id="SSF49899">
    <property type="entry name" value="Concanavalin A-like lectins/glucanases"/>
    <property type="match status" value="1"/>
</dbReference>
<proteinExistence type="predicted"/>
<protein>
    <submittedName>
        <fullName evidence="1">DUF1735 domain-containing protein</fullName>
    </submittedName>
</protein>
<evidence type="ECO:0000313" key="2">
    <source>
        <dbReference type="Proteomes" id="UP000283329"/>
    </source>
</evidence>
<dbReference type="Pfam" id="PF13385">
    <property type="entry name" value="Laminin_G_3"/>
    <property type="match status" value="1"/>
</dbReference>
<dbReference type="RefSeq" id="WP_118299618.1">
    <property type="nucleotide sequence ID" value="NZ_BAABYV010000001.1"/>
</dbReference>
<dbReference type="EMBL" id="QRJR01000018">
    <property type="protein sequence ID" value="RHH43233.1"/>
    <property type="molecule type" value="Genomic_DNA"/>
</dbReference>
<reference evidence="1 2" key="1">
    <citation type="submission" date="2018-08" db="EMBL/GenBank/DDBJ databases">
        <title>A genome reference for cultivated species of the human gut microbiota.</title>
        <authorList>
            <person name="Zou Y."/>
            <person name="Xue W."/>
            <person name="Luo G."/>
        </authorList>
    </citation>
    <scope>NUCLEOTIDE SEQUENCE [LARGE SCALE GENOMIC DNA]</scope>
    <source>
        <strain evidence="1 2">AM17-48</strain>
    </source>
</reference>